<dbReference type="Proteomes" id="UP000316476">
    <property type="component" value="Unassembled WGS sequence"/>
</dbReference>
<dbReference type="InterPro" id="IPR051698">
    <property type="entry name" value="Transposase_11-like"/>
</dbReference>
<dbReference type="AlphaFoldDB" id="A0A5C6G052"/>
<name>A0A5C6G052_9PLAN</name>
<dbReference type="EMBL" id="SJPZ01000001">
    <property type="protein sequence ID" value="TWU66998.1"/>
    <property type="molecule type" value="Genomic_DNA"/>
</dbReference>
<feature type="compositionally biased region" description="Basic and acidic residues" evidence="1">
    <location>
        <begin position="14"/>
        <end position="24"/>
    </location>
</feature>
<gene>
    <name evidence="3" type="ORF">V7x_25700</name>
</gene>
<dbReference type="OrthoDB" id="290481at2"/>
<comment type="caution">
    <text evidence="3">The sequence shown here is derived from an EMBL/GenBank/DDBJ whole genome shotgun (WGS) entry which is preliminary data.</text>
</comment>
<proteinExistence type="predicted"/>
<dbReference type="Pfam" id="PF13808">
    <property type="entry name" value="DDE_Tnp_1_assoc"/>
    <property type="match status" value="1"/>
</dbReference>
<evidence type="ECO:0000313" key="4">
    <source>
        <dbReference type="Proteomes" id="UP000316476"/>
    </source>
</evidence>
<dbReference type="PANTHER" id="PTHR30298">
    <property type="entry name" value="H REPEAT-ASSOCIATED PREDICTED TRANSPOSASE"/>
    <property type="match status" value="1"/>
</dbReference>
<evidence type="ECO:0000256" key="1">
    <source>
        <dbReference type="SAM" id="MobiDB-lite"/>
    </source>
</evidence>
<feature type="region of interest" description="Disordered" evidence="1">
    <location>
        <begin position="1"/>
        <end position="24"/>
    </location>
</feature>
<protein>
    <recommendedName>
        <fullName evidence="2">H repeat-associated protein N-terminal domain-containing protein</fullName>
    </recommendedName>
</protein>
<evidence type="ECO:0000259" key="2">
    <source>
        <dbReference type="Pfam" id="PF13808"/>
    </source>
</evidence>
<accession>A0A5C6G052</accession>
<reference evidence="3 4" key="1">
    <citation type="submission" date="2019-02" db="EMBL/GenBank/DDBJ databases">
        <title>Deep-cultivation of Planctomycetes and their phenomic and genomic characterization uncovers novel biology.</title>
        <authorList>
            <person name="Wiegand S."/>
            <person name="Jogler M."/>
            <person name="Boedeker C."/>
            <person name="Pinto D."/>
            <person name="Vollmers J."/>
            <person name="Rivas-Marin E."/>
            <person name="Kohn T."/>
            <person name="Peeters S.H."/>
            <person name="Heuer A."/>
            <person name="Rast P."/>
            <person name="Oberbeckmann S."/>
            <person name="Bunk B."/>
            <person name="Jeske O."/>
            <person name="Meyerdierks A."/>
            <person name="Storesund J.E."/>
            <person name="Kallscheuer N."/>
            <person name="Luecker S."/>
            <person name="Lage O.M."/>
            <person name="Pohl T."/>
            <person name="Merkel B.J."/>
            <person name="Hornburger P."/>
            <person name="Mueller R.-W."/>
            <person name="Bruemmer F."/>
            <person name="Labrenz M."/>
            <person name="Spormann A.M."/>
            <person name="Op Den Camp H."/>
            <person name="Overmann J."/>
            <person name="Amann R."/>
            <person name="Jetten M.S.M."/>
            <person name="Mascher T."/>
            <person name="Medema M.H."/>
            <person name="Devos D.P."/>
            <person name="Kaster A.-K."/>
            <person name="Ovreas L."/>
            <person name="Rohde M."/>
            <person name="Galperin M.Y."/>
            <person name="Jogler C."/>
        </authorList>
    </citation>
    <scope>NUCLEOTIDE SEQUENCE [LARGE SCALE GENOMIC DNA]</scope>
    <source>
        <strain evidence="3 4">V7</strain>
    </source>
</reference>
<organism evidence="3 4">
    <name type="scientific">Crateriforma conspicua</name>
    <dbReference type="NCBI Taxonomy" id="2527996"/>
    <lineage>
        <taxon>Bacteria</taxon>
        <taxon>Pseudomonadati</taxon>
        <taxon>Planctomycetota</taxon>
        <taxon>Planctomycetia</taxon>
        <taxon>Planctomycetales</taxon>
        <taxon>Planctomycetaceae</taxon>
        <taxon>Crateriforma</taxon>
    </lineage>
</organism>
<dbReference type="PANTHER" id="PTHR30298:SF0">
    <property type="entry name" value="PROTEIN YBFL-RELATED"/>
    <property type="match status" value="1"/>
</dbReference>
<sequence>MTGPASLVSNSFVKRTDPRDDRGHSHDLHETTFIALTAPICRANWWADVERFPKAKRQWFERYPKLKEVIPGHDTFGRVSSRLDTGEFLTAVHAWGERFAGALRDKGIATDGKLVRGSVIKRPDKIRSIRSQLS</sequence>
<evidence type="ECO:0000313" key="3">
    <source>
        <dbReference type="EMBL" id="TWU66998.1"/>
    </source>
</evidence>
<dbReference type="RefSeq" id="WP_146413506.1">
    <property type="nucleotide sequence ID" value="NZ_SJPZ01000001.1"/>
</dbReference>
<dbReference type="InterPro" id="IPR032806">
    <property type="entry name" value="YbfD_N"/>
</dbReference>
<feature type="domain" description="H repeat-associated protein N-terminal" evidence="2">
    <location>
        <begin position="12"/>
        <end position="95"/>
    </location>
</feature>